<dbReference type="EMBL" id="CP102480">
    <property type="protein sequence ID" value="UUX48549.1"/>
    <property type="molecule type" value="Genomic_DNA"/>
</dbReference>
<reference evidence="1" key="1">
    <citation type="submission" date="2022-08" db="EMBL/GenBank/DDBJ databases">
        <title>Nisaea acidiphila sp. nov., isolated from a marine algal debris and emended description of the genus Nisaea Urios et al. 2008.</title>
        <authorList>
            <person name="Kwon K."/>
        </authorList>
    </citation>
    <scope>NUCLEOTIDE SEQUENCE</scope>
    <source>
        <strain evidence="1">MEBiC11861</strain>
    </source>
</reference>
<dbReference type="RefSeq" id="WP_257767056.1">
    <property type="nucleotide sequence ID" value="NZ_CP102480.1"/>
</dbReference>
<protein>
    <submittedName>
        <fullName evidence="1">Uncharacterized protein</fullName>
    </submittedName>
</protein>
<sequence>MEESTKSMVEEAYFETVEESFERGLTPLKAHMEGVVAAAMLLSAVEGVEDEAARKMVMELGLRPQQEE</sequence>
<evidence type="ECO:0000313" key="2">
    <source>
        <dbReference type="Proteomes" id="UP001060336"/>
    </source>
</evidence>
<proteinExistence type="predicted"/>
<dbReference type="KEGG" id="naci:NUH88_14140"/>
<evidence type="ECO:0000313" key="1">
    <source>
        <dbReference type="EMBL" id="UUX48549.1"/>
    </source>
</evidence>
<accession>A0A9J7AT58</accession>
<gene>
    <name evidence="1" type="ORF">NUH88_14140</name>
</gene>
<organism evidence="1 2">
    <name type="scientific">Nisaea acidiphila</name>
    <dbReference type="NCBI Taxonomy" id="1862145"/>
    <lineage>
        <taxon>Bacteria</taxon>
        <taxon>Pseudomonadati</taxon>
        <taxon>Pseudomonadota</taxon>
        <taxon>Alphaproteobacteria</taxon>
        <taxon>Rhodospirillales</taxon>
        <taxon>Thalassobaculaceae</taxon>
        <taxon>Nisaea</taxon>
    </lineage>
</organism>
<name>A0A9J7AT58_9PROT</name>
<dbReference type="Proteomes" id="UP001060336">
    <property type="component" value="Chromosome"/>
</dbReference>
<keyword evidence="2" id="KW-1185">Reference proteome</keyword>
<dbReference type="AlphaFoldDB" id="A0A9J7AT58"/>